<dbReference type="InterPro" id="IPR036388">
    <property type="entry name" value="WH-like_DNA-bd_sf"/>
</dbReference>
<dbReference type="Proteomes" id="UP000290289">
    <property type="component" value="Chromosome 7"/>
</dbReference>
<dbReference type="PANTHER" id="PTHR30603:SF4">
    <property type="entry name" value="RNA POLYMERASE SIGMA FACTOR SIGE, CHLOROPLASTIC_MITOCHONDRIAL"/>
    <property type="match status" value="1"/>
</dbReference>
<dbReference type="Pfam" id="PF04539">
    <property type="entry name" value="Sigma70_r3"/>
    <property type="match status" value="1"/>
</dbReference>
<evidence type="ECO:0008006" key="12">
    <source>
        <dbReference type="Google" id="ProtNLM"/>
    </source>
</evidence>
<evidence type="ECO:0000313" key="11">
    <source>
        <dbReference type="Proteomes" id="UP000290289"/>
    </source>
</evidence>
<evidence type="ECO:0000256" key="6">
    <source>
        <dbReference type="SAM" id="MobiDB-lite"/>
    </source>
</evidence>
<dbReference type="InterPro" id="IPR000943">
    <property type="entry name" value="RNA_pol_sigma70"/>
</dbReference>
<dbReference type="NCBIfam" id="TIGR02937">
    <property type="entry name" value="sigma70-ECF"/>
    <property type="match status" value="1"/>
</dbReference>
<evidence type="ECO:0000259" key="9">
    <source>
        <dbReference type="Pfam" id="PF04545"/>
    </source>
</evidence>
<dbReference type="Pfam" id="PF04542">
    <property type="entry name" value="Sigma70_r2"/>
    <property type="match status" value="1"/>
</dbReference>
<sequence length="662" mass="75500">MFENQPIPDCRFCGIIICGHRFPRIYVITIKASNFYVTGKKFWKKILEKKSRTFLNSYSRESPKFLSSDQSSIVSAKEGKSLKLWLHFFMYGCRVCAQIKLSHSSLGLFLRQLGMGVVTVSTSAARTPLGLSAKSTSQRSTFRKPLIVAFKTDESNKTALVAPQGKIPLPIETRKKHQKRIGKARKLAKSVKSTATDVAAPCTTLEVDYNEAAAKLENLYKRSPEIEADVDVEDADGLMRRGRKRRKKTSESNHEKEEKRTSDIVVRSKTKKAKRLNLDKRVSLKWNKDEKVVSSVQKRKDQKNEMEKIEELVREYSASTDLVSLDWKKMKIPPVLTSSEHAWLFKLMQPMKGLHEAREQLQKDLGTEPTNGELAEATNMSVVQVKKHFEVGRAARNKLIKASIFCLKSCIKLIKHGFKCETEKLTGNADHNLRLVLFVINKYFQDFANGPKFQDLCQAGVRGLITAIDRFEPKRSFRLSTYGLFWIRHAIIRSMTVSSFTRVSFGLESVRAEIQKAKLEMIFSLKRIPTDEEIIEKVGISPERYHEVMRASKPVSSLHSRHATTQEEYINGITDVDGVEGDNRRKPALLRLAIDDVLDSLKPKESLVIRQRYGLDGKGDRTLGEIAGNLNISREMVRKHEVKALMKLKHPARVDYLRRYIV</sequence>
<name>A0A498JMV3_MALDO</name>
<dbReference type="GO" id="GO:0016987">
    <property type="term" value="F:sigma factor activity"/>
    <property type="evidence" value="ECO:0007669"/>
    <property type="project" value="UniProtKB-KW"/>
</dbReference>
<evidence type="ECO:0000259" key="8">
    <source>
        <dbReference type="Pfam" id="PF04542"/>
    </source>
</evidence>
<dbReference type="GO" id="GO:0006352">
    <property type="term" value="P:DNA-templated transcription initiation"/>
    <property type="evidence" value="ECO:0007669"/>
    <property type="project" value="InterPro"/>
</dbReference>
<dbReference type="InterPro" id="IPR007624">
    <property type="entry name" value="RNA_pol_sigma70_r3"/>
</dbReference>
<gene>
    <name evidence="10" type="ORF">DVH24_024868</name>
</gene>
<evidence type="ECO:0000313" key="10">
    <source>
        <dbReference type="EMBL" id="RXH95184.1"/>
    </source>
</evidence>
<feature type="domain" description="RNA polymerase sigma-70 region 2" evidence="8">
    <location>
        <begin position="430"/>
        <end position="494"/>
    </location>
</feature>
<dbReference type="Gene3D" id="1.10.10.10">
    <property type="entry name" value="Winged helix-like DNA-binding domain superfamily/Winged helix DNA-binding domain"/>
    <property type="match status" value="3"/>
</dbReference>
<dbReference type="GO" id="GO:0003677">
    <property type="term" value="F:DNA binding"/>
    <property type="evidence" value="ECO:0007669"/>
    <property type="project" value="UniProtKB-KW"/>
</dbReference>
<evidence type="ECO:0000256" key="5">
    <source>
        <dbReference type="ARBA" id="ARBA00023163"/>
    </source>
</evidence>
<feature type="domain" description="RNA polymerase sigma-70 region 4" evidence="9">
    <location>
        <begin position="597"/>
        <end position="650"/>
    </location>
</feature>
<feature type="domain" description="RNA polymerase sigma-70 region 3" evidence="7">
    <location>
        <begin position="512"/>
        <end position="575"/>
    </location>
</feature>
<evidence type="ECO:0000256" key="2">
    <source>
        <dbReference type="ARBA" id="ARBA00023015"/>
    </source>
</evidence>
<dbReference type="InterPro" id="IPR007627">
    <property type="entry name" value="RNA_pol_sigma70_r2"/>
</dbReference>
<dbReference type="PANTHER" id="PTHR30603">
    <property type="entry name" value="RNA POLYMERASE SIGMA FACTOR RPO"/>
    <property type="match status" value="1"/>
</dbReference>
<dbReference type="EMBL" id="RDQH01000333">
    <property type="protein sequence ID" value="RXH95184.1"/>
    <property type="molecule type" value="Genomic_DNA"/>
</dbReference>
<reference evidence="10 11" key="1">
    <citation type="submission" date="2018-10" db="EMBL/GenBank/DDBJ databases">
        <title>A high-quality apple genome assembly.</title>
        <authorList>
            <person name="Hu J."/>
        </authorList>
    </citation>
    <scope>NUCLEOTIDE SEQUENCE [LARGE SCALE GENOMIC DNA]</scope>
    <source>
        <strain evidence="11">cv. HFTH1</strain>
        <tissue evidence="10">Young leaf</tissue>
    </source>
</reference>
<dbReference type="SUPFAM" id="SSF88659">
    <property type="entry name" value="Sigma3 and sigma4 domains of RNA polymerase sigma factors"/>
    <property type="match status" value="2"/>
</dbReference>
<feature type="region of interest" description="Disordered" evidence="6">
    <location>
        <begin position="232"/>
        <end position="264"/>
    </location>
</feature>
<evidence type="ECO:0000256" key="1">
    <source>
        <dbReference type="ARBA" id="ARBA00007788"/>
    </source>
</evidence>
<keyword evidence="4" id="KW-0238">DNA-binding</keyword>
<keyword evidence="5" id="KW-0804">Transcription</keyword>
<dbReference type="InterPro" id="IPR014284">
    <property type="entry name" value="RNA_pol_sigma-70_dom"/>
</dbReference>
<feature type="compositionally biased region" description="Basic and acidic residues" evidence="6">
    <location>
        <begin position="249"/>
        <end position="262"/>
    </location>
</feature>
<evidence type="ECO:0000256" key="3">
    <source>
        <dbReference type="ARBA" id="ARBA00023082"/>
    </source>
</evidence>
<evidence type="ECO:0000256" key="4">
    <source>
        <dbReference type="ARBA" id="ARBA00023125"/>
    </source>
</evidence>
<dbReference type="PRINTS" id="PR00046">
    <property type="entry name" value="SIGMA70FCT"/>
</dbReference>
<comment type="caution">
    <text evidence="10">The sequence shown here is derived from an EMBL/GenBank/DDBJ whole genome shotgun (WGS) entry which is preliminary data.</text>
</comment>
<keyword evidence="11" id="KW-1185">Reference proteome</keyword>
<dbReference type="STRING" id="3750.A0A498JMV3"/>
<dbReference type="InterPro" id="IPR013325">
    <property type="entry name" value="RNA_pol_sigma_r2"/>
</dbReference>
<organism evidence="10 11">
    <name type="scientific">Malus domestica</name>
    <name type="common">Apple</name>
    <name type="synonym">Pyrus malus</name>
    <dbReference type="NCBI Taxonomy" id="3750"/>
    <lineage>
        <taxon>Eukaryota</taxon>
        <taxon>Viridiplantae</taxon>
        <taxon>Streptophyta</taxon>
        <taxon>Embryophyta</taxon>
        <taxon>Tracheophyta</taxon>
        <taxon>Spermatophyta</taxon>
        <taxon>Magnoliopsida</taxon>
        <taxon>eudicotyledons</taxon>
        <taxon>Gunneridae</taxon>
        <taxon>Pentapetalae</taxon>
        <taxon>rosids</taxon>
        <taxon>fabids</taxon>
        <taxon>Rosales</taxon>
        <taxon>Rosaceae</taxon>
        <taxon>Amygdaloideae</taxon>
        <taxon>Maleae</taxon>
        <taxon>Malus</taxon>
    </lineage>
</organism>
<comment type="similarity">
    <text evidence="1">Belongs to the sigma-70 factor family.</text>
</comment>
<dbReference type="GO" id="GO:0071482">
    <property type="term" value="P:cellular response to light stimulus"/>
    <property type="evidence" value="ECO:0007669"/>
    <property type="project" value="UniProtKB-ARBA"/>
</dbReference>
<keyword evidence="2" id="KW-0805">Transcription regulation</keyword>
<dbReference type="AlphaFoldDB" id="A0A498JMV3"/>
<dbReference type="Gene3D" id="1.20.120.1810">
    <property type="match status" value="1"/>
</dbReference>
<keyword evidence="3" id="KW-0731">Sigma factor</keyword>
<protein>
    <recommendedName>
        <fullName evidence="12">RNA polymerase sigma-70 domain-containing protein</fullName>
    </recommendedName>
</protein>
<dbReference type="Pfam" id="PF04545">
    <property type="entry name" value="Sigma70_r4"/>
    <property type="match status" value="1"/>
</dbReference>
<dbReference type="InterPro" id="IPR013324">
    <property type="entry name" value="RNA_pol_sigma_r3/r4-like"/>
</dbReference>
<dbReference type="InterPro" id="IPR007630">
    <property type="entry name" value="RNA_pol_sigma70_r4"/>
</dbReference>
<dbReference type="SUPFAM" id="SSF88946">
    <property type="entry name" value="Sigma2 domain of RNA polymerase sigma factors"/>
    <property type="match status" value="1"/>
</dbReference>
<proteinExistence type="inferred from homology"/>
<dbReference type="InterPro" id="IPR050239">
    <property type="entry name" value="Sigma-70_RNA_pol_init_factors"/>
</dbReference>
<accession>A0A498JMV3</accession>
<evidence type="ECO:0000259" key="7">
    <source>
        <dbReference type="Pfam" id="PF04539"/>
    </source>
</evidence>